<dbReference type="InterPro" id="IPR050191">
    <property type="entry name" value="ATP-dep_DNA_ligase"/>
</dbReference>
<evidence type="ECO:0000256" key="4">
    <source>
        <dbReference type="ARBA" id="ARBA00022618"/>
    </source>
</evidence>
<dbReference type="EMBL" id="CP002792">
    <property type="protein sequence ID" value="AEH07244.1"/>
    <property type="molecule type" value="Genomic_DNA"/>
</dbReference>
<keyword evidence="4 14" id="KW-0132">Cell division</keyword>
<dbReference type="InterPro" id="IPR000977">
    <property type="entry name" value="DNA_ligase_ATP-dep"/>
</dbReference>
<comment type="cofactor">
    <cofactor evidence="14">
        <name>Mg(2+)</name>
        <dbReference type="ChEBI" id="CHEBI:18420"/>
    </cofactor>
</comment>
<feature type="active site" description="N6-AMP-lysine intermediate" evidence="14">
    <location>
        <position position="252"/>
    </location>
</feature>
<dbReference type="InterPro" id="IPR022865">
    <property type="entry name" value="DNA_ligae_ATP-dep_bac/arc"/>
</dbReference>
<keyword evidence="13 14" id="KW-0131">Cell cycle</keyword>
<dbReference type="GO" id="GO:0003910">
    <property type="term" value="F:DNA ligase (ATP) activity"/>
    <property type="evidence" value="ECO:0007669"/>
    <property type="project" value="UniProtKB-UniRule"/>
</dbReference>
<name>F8ALL2_METOI</name>
<dbReference type="SUPFAM" id="SSF50249">
    <property type="entry name" value="Nucleic acid-binding proteins"/>
    <property type="match status" value="1"/>
</dbReference>
<dbReference type="SUPFAM" id="SSF117018">
    <property type="entry name" value="ATP-dependent DNA ligase DNA-binding domain"/>
    <property type="match status" value="1"/>
</dbReference>
<keyword evidence="8 14" id="KW-0227">DNA damage</keyword>
<comment type="catalytic activity">
    <reaction evidence="14">
        <text>ATP + (deoxyribonucleotide)n-3'-hydroxyl + 5'-phospho-(deoxyribonucleotide)m = (deoxyribonucleotide)n+m + AMP + diphosphate.</text>
        <dbReference type="EC" id="6.5.1.1"/>
    </reaction>
</comment>
<dbReference type="PROSITE" id="PS50160">
    <property type="entry name" value="DNA_LIGASE_A3"/>
    <property type="match status" value="1"/>
</dbReference>
<accession>F8ALL2</accession>
<feature type="binding site" evidence="14">
    <location>
        <position position="272"/>
    </location>
    <ligand>
        <name>ATP</name>
        <dbReference type="ChEBI" id="CHEBI:30616"/>
    </ligand>
</feature>
<dbReference type="InterPro" id="IPR012308">
    <property type="entry name" value="DNA_ligase_ATP-dep_N"/>
</dbReference>
<dbReference type="FunFam" id="1.10.3260.10:FF:000007">
    <property type="entry name" value="DNA ligase"/>
    <property type="match status" value="1"/>
</dbReference>
<dbReference type="KEGG" id="mok:Metok_1276"/>
<dbReference type="PROSITE" id="PS00333">
    <property type="entry name" value="DNA_LIGASE_A2"/>
    <property type="match status" value="1"/>
</dbReference>
<feature type="binding site" evidence="14">
    <location>
        <position position="301"/>
    </location>
    <ligand>
        <name>ATP</name>
        <dbReference type="ChEBI" id="CHEBI:30616"/>
    </ligand>
</feature>
<evidence type="ECO:0000256" key="15">
    <source>
        <dbReference type="RuleBase" id="RU004196"/>
    </source>
</evidence>
<dbReference type="Gene3D" id="2.40.50.140">
    <property type="entry name" value="Nucleic acid-binding proteins"/>
    <property type="match status" value="1"/>
</dbReference>
<evidence type="ECO:0000256" key="5">
    <source>
        <dbReference type="ARBA" id="ARBA00022705"/>
    </source>
</evidence>
<evidence type="ECO:0000256" key="7">
    <source>
        <dbReference type="ARBA" id="ARBA00022741"/>
    </source>
</evidence>
<dbReference type="NCBIfam" id="TIGR00574">
    <property type="entry name" value="dnl1"/>
    <property type="match status" value="1"/>
</dbReference>
<dbReference type="GO" id="GO:0006281">
    <property type="term" value="P:DNA repair"/>
    <property type="evidence" value="ECO:0007669"/>
    <property type="project" value="UniProtKB-UniRule"/>
</dbReference>
<evidence type="ECO:0000256" key="6">
    <source>
        <dbReference type="ARBA" id="ARBA00022723"/>
    </source>
</evidence>
<keyword evidence="11 14" id="KW-0233">DNA recombination</keyword>
<dbReference type="Gene3D" id="3.30.470.30">
    <property type="entry name" value="DNA ligase/mRNA capping enzyme"/>
    <property type="match status" value="1"/>
</dbReference>
<evidence type="ECO:0000256" key="11">
    <source>
        <dbReference type="ARBA" id="ARBA00023172"/>
    </source>
</evidence>
<keyword evidence="7 14" id="KW-0547">Nucleotide-binding</keyword>
<dbReference type="GO" id="GO:0006310">
    <property type="term" value="P:DNA recombination"/>
    <property type="evidence" value="ECO:0007669"/>
    <property type="project" value="UniProtKB-UniRule"/>
</dbReference>
<evidence type="ECO:0000256" key="12">
    <source>
        <dbReference type="ARBA" id="ARBA00023204"/>
    </source>
</evidence>
<dbReference type="PANTHER" id="PTHR45674">
    <property type="entry name" value="DNA LIGASE 1/3 FAMILY MEMBER"/>
    <property type="match status" value="1"/>
</dbReference>
<dbReference type="SUPFAM" id="SSF56091">
    <property type="entry name" value="DNA ligase/mRNA capping enzyme, catalytic domain"/>
    <property type="match status" value="1"/>
</dbReference>
<organism evidence="17 18">
    <name type="scientific">Methanothermococcus okinawensis (strain DSM 14208 / JCM 11175 / IH1)</name>
    <dbReference type="NCBI Taxonomy" id="647113"/>
    <lineage>
        <taxon>Archaea</taxon>
        <taxon>Methanobacteriati</taxon>
        <taxon>Methanobacteriota</taxon>
        <taxon>Methanomada group</taxon>
        <taxon>Methanococci</taxon>
        <taxon>Methanococcales</taxon>
        <taxon>Methanococcaceae</taxon>
        <taxon>Methanothermococcus</taxon>
    </lineage>
</organism>
<dbReference type="InterPro" id="IPR016059">
    <property type="entry name" value="DNA_ligase_ATP-dep_CS"/>
</dbReference>
<keyword evidence="5 14" id="KW-0235">DNA replication</keyword>
<dbReference type="STRING" id="647113.Metok_1276"/>
<dbReference type="InterPro" id="IPR012309">
    <property type="entry name" value="DNA_ligase_ATP-dep_C"/>
</dbReference>
<dbReference type="EC" id="6.5.1.1" evidence="14"/>
<feature type="binding site" evidence="14">
    <location>
        <position position="438"/>
    </location>
    <ligand>
        <name>ATP</name>
        <dbReference type="ChEBI" id="CHEBI:30616"/>
    </ligand>
</feature>
<dbReference type="InterPro" id="IPR012310">
    <property type="entry name" value="DNA_ligase_ATP-dep_cent"/>
</dbReference>
<evidence type="ECO:0000256" key="8">
    <source>
        <dbReference type="ARBA" id="ARBA00022763"/>
    </source>
</evidence>
<evidence type="ECO:0000256" key="2">
    <source>
        <dbReference type="ARBA" id="ARBA00013308"/>
    </source>
</evidence>
<dbReference type="GO" id="GO:0003677">
    <property type="term" value="F:DNA binding"/>
    <property type="evidence" value="ECO:0007669"/>
    <property type="project" value="InterPro"/>
</dbReference>
<gene>
    <name evidence="14" type="primary">lig</name>
    <name evidence="17" type="ordered locus">Metok_1276</name>
</gene>
<dbReference type="GO" id="GO:0005524">
    <property type="term" value="F:ATP binding"/>
    <property type="evidence" value="ECO:0007669"/>
    <property type="project" value="UniProtKB-UniRule"/>
</dbReference>
<keyword evidence="10 14" id="KW-0460">Magnesium</keyword>
<dbReference type="Pfam" id="PF04679">
    <property type="entry name" value="DNA_ligase_A_C"/>
    <property type="match status" value="1"/>
</dbReference>
<dbReference type="HOGENOM" id="CLU_005138_6_0_2"/>
<dbReference type="InterPro" id="IPR036599">
    <property type="entry name" value="DNA_ligase_N_sf"/>
</dbReference>
<dbReference type="RefSeq" id="WP_013867426.1">
    <property type="nucleotide sequence ID" value="NC_015636.1"/>
</dbReference>
<dbReference type="GO" id="GO:0046872">
    <property type="term" value="F:metal ion binding"/>
    <property type="evidence" value="ECO:0007669"/>
    <property type="project" value="UniProtKB-KW"/>
</dbReference>
<feature type="binding site" evidence="14">
    <location>
        <position position="342"/>
    </location>
    <ligand>
        <name>ATP</name>
        <dbReference type="ChEBI" id="CHEBI:30616"/>
    </ligand>
</feature>
<dbReference type="Gene3D" id="1.10.3260.10">
    <property type="entry name" value="DNA ligase, ATP-dependent, N-terminal domain"/>
    <property type="match status" value="1"/>
</dbReference>
<sequence length="580" mass="66885">MLFKEVCDIFNKIESTTKRLEKMDYFIELIKLTNKKGSAEDLKKICYITIGRVFAEYENKELGIGPSLLIEAVKTIGIDEKKLLNTIKETGDMGMAVEKLSSDIKQISLFQTPPTLDDIYDTLKKISEIEGANSQKKKIRHISSLLLKASPLERRYIVRLILEDMRIGMNVPTILGAFSVYFNIPKEKLEKIYAVVNDIGLIAEKLMLNVDIDNDEDLKLRIFRPIKPMLAQLIPSIDDAIIEMGAPQFETKYDGARVQIHKKNKDVKIYSRKLEDITNSIPEIVEEVKNMDVNNIIVEGECVAIDLKTGHPRPFQDILRRFRRKYDIDKMKEEINLRVYLFDILYYNKPLIDLPLKERREILENIVGTNDWEKDKIKIENEIKSKKKIDISYKLTTDNIKKALEFYKWSLSIGHEGVMIKNPNAPYTPGSRVKTMYKFKPTLESLDVVITKAKIGMGKRKDWYGSFEISVRDEEGNLYPIGHVGSGLSEEELGKLTEMINSIKINEIDGETIVEPKIVLEVTYEEIQESDKYECGYALRFPRVVRIRDDKSVDDINTIDDVKRIFAIQKGKSKKFMKGD</sequence>
<dbReference type="GeneID" id="10773432"/>
<evidence type="ECO:0000256" key="13">
    <source>
        <dbReference type="ARBA" id="ARBA00023306"/>
    </source>
</evidence>
<evidence type="ECO:0000259" key="16">
    <source>
        <dbReference type="PROSITE" id="PS50160"/>
    </source>
</evidence>
<dbReference type="eggNOG" id="arCOG01347">
    <property type="taxonomic scope" value="Archaea"/>
</dbReference>
<evidence type="ECO:0000313" key="17">
    <source>
        <dbReference type="EMBL" id="AEH07244.1"/>
    </source>
</evidence>
<comment type="function">
    <text evidence="14">DNA ligase that seals nicks in double-stranded DNA during DNA replication, DNA recombination and DNA repair.</text>
</comment>
<dbReference type="Proteomes" id="UP000009296">
    <property type="component" value="Chromosome"/>
</dbReference>
<dbReference type="PANTHER" id="PTHR45674:SF7">
    <property type="entry name" value="DNA LIGASE"/>
    <property type="match status" value="1"/>
</dbReference>
<keyword evidence="9 14" id="KW-0067">ATP-binding</keyword>
<reference evidence="17" key="1">
    <citation type="submission" date="2011-05" db="EMBL/GenBank/DDBJ databases">
        <title>Complete sequence of chromosome of Methanothermococcus okinawensis IH1.</title>
        <authorList>
            <consortium name="US DOE Joint Genome Institute"/>
            <person name="Lucas S."/>
            <person name="Han J."/>
            <person name="Lapidus A."/>
            <person name="Cheng J.-F."/>
            <person name="Goodwin L."/>
            <person name="Pitluck S."/>
            <person name="Peters L."/>
            <person name="Mikhailova N."/>
            <person name="Held B."/>
            <person name="Han C."/>
            <person name="Tapia R."/>
            <person name="Land M."/>
            <person name="Hauser L."/>
            <person name="Kyrpides N."/>
            <person name="Ivanova N."/>
            <person name="Pagani I."/>
            <person name="Sieprawska-Lupa M."/>
            <person name="Takai K."/>
            <person name="Miyazaki J."/>
            <person name="Whitman W."/>
            <person name="Woyke T."/>
        </authorList>
    </citation>
    <scope>NUCLEOTIDE SEQUENCE</scope>
    <source>
        <strain evidence="17">IH1</strain>
    </source>
</reference>
<evidence type="ECO:0000256" key="3">
    <source>
        <dbReference type="ARBA" id="ARBA00022598"/>
    </source>
</evidence>
<evidence type="ECO:0000256" key="14">
    <source>
        <dbReference type="HAMAP-Rule" id="MF_00407"/>
    </source>
</evidence>
<dbReference type="GO" id="GO:0071897">
    <property type="term" value="P:DNA biosynthetic process"/>
    <property type="evidence" value="ECO:0007669"/>
    <property type="project" value="InterPro"/>
</dbReference>
<dbReference type="SMR" id="F8ALL2"/>
<dbReference type="OrthoDB" id="31274at2157"/>
<evidence type="ECO:0000256" key="9">
    <source>
        <dbReference type="ARBA" id="ARBA00022840"/>
    </source>
</evidence>
<dbReference type="Pfam" id="PF01068">
    <property type="entry name" value="DNA_ligase_A_M"/>
    <property type="match status" value="1"/>
</dbReference>
<dbReference type="CDD" id="cd07901">
    <property type="entry name" value="Adenylation_DNA_ligase_Arch_LigB"/>
    <property type="match status" value="1"/>
</dbReference>
<dbReference type="FunFam" id="3.30.470.30:FF:000012">
    <property type="entry name" value="Probable DNA ligase"/>
    <property type="match status" value="1"/>
</dbReference>
<protein>
    <recommendedName>
        <fullName evidence="2 14">DNA ligase</fullName>
        <ecNumber evidence="14">6.5.1.1</ecNumber>
    </recommendedName>
    <alternativeName>
        <fullName evidence="14">Polydeoxyribonucleotide synthase [ATP]</fullName>
    </alternativeName>
</protein>
<proteinExistence type="inferred from homology"/>
<dbReference type="InterPro" id="IPR012340">
    <property type="entry name" value="NA-bd_OB-fold"/>
</dbReference>
<feature type="binding site" evidence="14">
    <location>
        <position position="432"/>
    </location>
    <ligand>
        <name>ATP</name>
        <dbReference type="ChEBI" id="CHEBI:30616"/>
    </ligand>
</feature>
<dbReference type="AlphaFoldDB" id="F8ALL2"/>
<evidence type="ECO:0000313" key="18">
    <source>
        <dbReference type="Proteomes" id="UP000009296"/>
    </source>
</evidence>
<feature type="binding site" evidence="14">
    <location>
        <position position="257"/>
    </location>
    <ligand>
        <name>ATP</name>
        <dbReference type="ChEBI" id="CHEBI:30616"/>
    </ligand>
</feature>
<evidence type="ECO:0000256" key="10">
    <source>
        <dbReference type="ARBA" id="ARBA00022842"/>
    </source>
</evidence>
<keyword evidence="12 14" id="KW-0234">DNA repair</keyword>
<keyword evidence="6 14" id="KW-0479">Metal-binding</keyword>
<dbReference type="GO" id="GO:0051301">
    <property type="term" value="P:cell division"/>
    <property type="evidence" value="ECO:0007669"/>
    <property type="project" value="UniProtKB-KW"/>
</dbReference>
<keyword evidence="18" id="KW-1185">Reference proteome</keyword>
<dbReference type="CDD" id="cd07972">
    <property type="entry name" value="OBF_DNA_ligase_Arch_LigB"/>
    <property type="match status" value="1"/>
</dbReference>
<evidence type="ECO:0000256" key="1">
    <source>
        <dbReference type="ARBA" id="ARBA00007572"/>
    </source>
</evidence>
<feature type="binding site" evidence="14">
    <location>
        <position position="250"/>
    </location>
    <ligand>
        <name>ATP</name>
        <dbReference type="ChEBI" id="CHEBI:30616"/>
    </ligand>
</feature>
<keyword evidence="3 14" id="KW-0436">Ligase</keyword>
<dbReference type="PROSITE" id="PS00697">
    <property type="entry name" value="DNA_LIGASE_A1"/>
    <property type="match status" value="1"/>
</dbReference>
<dbReference type="GO" id="GO:0006273">
    <property type="term" value="P:lagging strand elongation"/>
    <property type="evidence" value="ECO:0007669"/>
    <property type="project" value="TreeGrafter"/>
</dbReference>
<dbReference type="HAMAP" id="MF_00407">
    <property type="entry name" value="DNA_ligase"/>
    <property type="match status" value="1"/>
</dbReference>
<comment type="similarity">
    <text evidence="1 14 15">Belongs to the ATP-dependent DNA ligase family.</text>
</comment>
<dbReference type="Pfam" id="PF04675">
    <property type="entry name" value="DNA_ligase_A_N"/>
    <property type="match status" value="1"/>
</dbReference>
<feature type="domain" description="ATP-dependent DNA ligase family profile" evidence="16">
    <location>
        <begin position="330"/>
        <end position="473"/>
    </location>
</feature>